<dbReference type="InterPro" id="IPR050352">
    <property type="entry name" value="ABCG_transporters"/>
</dbReference>
<evidence type="ECO:0000256" key="3">
    <source>
        <dbReference type="ARBA" id="ARBA00022692"/>
    </source>
</evidence>
<gene>
    <name evidence="10" type="ORF">TrLO_g5005</name>
</gene>
<dbReference type="Pfam" id="PF19055">
    <property type="entry name" value="ABC2_membrane_7"/>
    <property type="match status" value="1"/>
</dbReference>
<dbReference type="Pfam" id="PF00005">
    <property type="entry name" value="ABC_tran"/>
    <property type="match status" value="1"/>
</dbReference>
<organism evidence="10 11">
    <name type="scientific">Triparma laevis f. longispina</name>
    <dbReference type="NCBI Taxonomy" id="1714387"/>
    <lineage>
        <taxon>Eukaryota</taxon>
        <taxon>Sar</taxon>
        <taxon>Stramenopiles</taxon>
        <taxon>Ochrophyta</taxon>
        <taxon>Bolidophyceae</taxon>
        <taxon>Parmales</taxon>
        <taxon>Triparmaceae</taxon>
        <taxon>Triparma</taxon>
    </lineage>
</organism>
<evidence type="ECO:0000256" key="8">
    <source>
        <dbReference type="SAM" id="Phobius"/>
    </source>
</evidence>
<dbReference type="GO" id="GO:0140359">
    <property type="term" value="F:ABC-type transporter activity"/>
    <property type="evidence" value="ECO:0007669"/>
    <property type="project" value="InterPro"/>
</dbReference>
<feature type="transmembrane region" description="Helical" evidence="8">
    <location>
        <begin position="599"/>
        <end position="618"/>
    </location>
</feature>
<accession>A0A9W7F998</accession>
<dbReference type="InterPro" id="IPR027417">
    <property type="entry name" value="P-loop_NTPase"/>
</dbReference>
<dbReference type="SUPFAM" id="SSF52540">
    <property type="entry name" value="P-loop containing nucleoside triphosphate hydrolases"/>
    <property type="match status" value="1"/>
</dbReference>
<feature type="transmembrane region" description="Helical" evidence="8">
    <location>
        <begin position="369"/>
        <end position="389"/>
    </location>
</feature>
<dbReference type="Gene3D" id="3.40.50.300">
    <property type="entry name" value="P-loop containing nucleotide triphosphate hydrolases"/>
    <property type="match status" value="1"/>
</dbReference>
<dbReference type="SMART" id="SM00382">
    <property type="entry name" value="AAA"/>
    <property type="match status" value="1"/>
</dbReference>
<dbReference type="GO" id="GO:0016887">
    <property type="term" value="F:ATP hydrolysis activity"/>
    <property type="evidence" value="ECO:0007669"/>
    <property type="project" value="InterPro"/>
</dbReference>
<dbReference type="PANTHER" id="PTHR48041">
    <property type="entry name" value="ABC TRANSPORTER G FAMILY MEMBER 28"/>
    <property type="match status" value="1"/>
</dbReference>
<keyword evidence="2" id="KW-0813">Transport</keyword>
<evidence type="ECO:0000256" key="1">
    <source>
        <dbReference type="ARBA" id="ARBA00004141"/>
    </source>
</evidence>
<dbReference type="PROSITE" id="PS50893">
    <property type="entry name" value="ABC_TRANSPORTER_2"/>
    <property type="match status" value="1"/>
</dbReference>
<sequence length="644" mass="71193">MATVTDPMMAPHDALDRTKNSYPINLSWNDVSYSITTYKKSTKSYETKQILTTITGQALAGQMVAIMGPTGSGKTSLLNVLAMRCPIVKGGDLTGSFKVNGEVAKEKAFARLTSYVMQDDAMFAALTVKETLMTAAHFQLSSKLSDKEKEDYVDSIIAELGLNKCRDTIIGDAKIRGVSGGERKRCNIGVELIKNPSCLFLDEPTSGLDSFQAQSVMGALKTLASNGRTVVASIHQPRSSIYAMFDQLLLLSEGKLIYTGNAHDAVKHFSDKGQECPALFNPADFFLDVVSPDYRTADLEKESLGRIKMLSDSWAKSSMNVVEDIELATKNAEHNKTLKNANLGFQSSWFRQFQLCFLRSFITTKRNKVATYGKVIASIFFGLLLGALYSETKYDQKSIQDRVGILFFFTINQTFSNMFAVLNSFTGDKVVVERERASNSYHISAFYSAKFCAEIPFNFVGPILFGTIVFWIVGLGEGDFWNFCVFLVLLTQIGFCAIALGMAIAATAPDVEAATAFGPIVVVLMILFGGFYINIESLPVWLRWVQYLSLMRFAFEGLCVNEMKDLVFSCDDIEEGGACVETGQDVLNRLSFSMSVGEIMLWLLVFMGVVHVIAYNILERKKRSYQAFNGASAKKLKKVNGKVN</sequence>
<dbReference type="Proteomes" id="UP001165122">
    <property type="component" value="Unassembled WGS sequence"/>
</dbReference>
<protein>
    <recommendedName>
        <fullName evidence="9">ABC transporter domain-containing protein</fullName>
    </recommendedName>
</protein>
<keyword evidence="11" id="KW-1185">Reference proteome</keyword>
<evidence type="ECO:0000256" key="6">
    <source>
        <dbReference type="ARBA" id="ARBA00022989"/>
    </source>
</evidence>
<dbReference type="GO" id="GO:0016020">
    <property type="term" value="C:membrane"/>
    <property type="evidence" value="ECO:0007669"/>
    <property type="project" value="UniProtKB-SubCell"/>
</dbReference>
<dbReference type="InterPro" id="IPR043926">
    <property type="entry name" value="ABCG_dom"/>
</dbReference>
<dbReference type="GO" id="GO:0005524">
    <property type="term" value="F:ATP binding"/>
    <property type="evidence" value="ECO:0007669"/>
    <property type="project" value="UniProtKB-KW"/>
</dbReference>
<dbReference type="AlphaFoldDB" id="A0A9W7F998"/>
<keyword evidence="5" id="KW-0067">ATP-binding</keyword>
<dbReference type="OrthoDB" id="66620at2759"/>
<feature type="transmembrane region" description="Helical" evidence="8">
    <location>
        <begin position="516"/>
        <end position="535"/>
    </location>
</feature>
<keyword evidence="7 8" id="KW-0472">Membrane</keyword>
<evidence type="ECO:0000256" key="7">
    <source>
        <dbReference type="ARBA" id="ARBA00023136"/>
    </source>
</evidence>
<comment type="caution">
    <text evidence="10">The sequence shown here is derived from an EMBL/GenBank/DDBJ whole genome shotgun (WGS) entry which is preliminary data.</text>
</comment>
<dbReference type="EMBL" id="BRXW01000120">
    <property type="protein sequence ID" value="GMI08155.1"/>
    <property type="molecule type" value="Genomic_DNA"/>
</dbReference>
<proteinExistence type="predicted"/>
<keyword evidence="4" id="KW-0547">Nucleotide-binding</keyword>
<reference evidence="11" key="1">
    <citation type="journal article" date="2023" name="Commun. Biol.">
        <title>Genome analysis of Parmales, the sister group of diatoms, reveals the evolutionary specialization of diatoms from phago-mixotrophs to photoautotrophs.</title>
        <authorList>
            <person name="Ban H."/>
            <person name="Sato S."/>
            <person name="Yoshikawa S."/>
            <person name="Yamada K."/>
            <person name="Nakamura Y."/>
            <person name="Ichinomiya M."/>
            <person name="Sato N."/>
            <person name="Blanc-Mathieu R."/>
            <person name="Endo H."/>
            <person name="Kuwata A."/>
            <person name="Ogata H."/>
        </authorList>
    </citation>
    <scope>NUCLEOTIDE SEQUENCE [LARGE SCALE GENOMIC DNA]</scope>
    <source>
        <strain evidence="11">NIES 3700</strain>
    </source>
</reference>
<evidence type="ECO:0000259" key="9">
    <source>
        <dbReference type="PROSITE" id="PS50893"/>
    </source>
</evidence>
<name>A0A9W7F998_9STRA</name>
<evidence type="ECO:0000313" key="10">
    <source>
        <dbReference type="EMBL" id="GMI08155.1"/>
    </source>
</evidence>
<evidence type="ECO:0000256" key="4">
    <source>
        <dbReference type="ARBA" id="ARBA00022741"/>
    </source>
</evidence>
<keyword evidence="3 8" id="KW-0812">Transmembrane</keyword>
<keyword evidence="6 8" id="KW-1133">Transmembrane helix</keyword>
<evidence type="ECO:0000256" key="5">
    <source>
        <dbReference type="ARBA" id="ARBA00022840"/>
    </source>
</evidence>
<dbReference type="InterPro" id="IPR003439">
    <property type="entry name" value="ABC_transporter-like_ATP-bd"/>
</dbReference>
<feature type="transmembrane region" description="Helical" evidence="8">
    <location>
        <begin position="455"/>
        <end position="474"/>
    </location>
</feature>
<feature type="domain" description="ABC transporter" evidence="9">
    <location>
        <begin position="26"/>
        <end position="278"/>
    </location>
</feature>
<dbReference type="InterPro" id="IPR003593">
    <property type="entry name" value="AAA+_ATPase"/>
</dbReference>
<dbReference type="InterPro" id="IPR013525">
    <property type="entry name" value="ABC2_TM"/>
</dbReference>
<feature type="transmembrane region" description="Helical" evidence="8">
    <location>
        <begin position="480"/>
        <end position="504"/>
    </location>
</feature>
<dbReference type="CDD" id="cd03213">
    <property type="entry name" value="ABCG_EPDR"/>
    <property type="match status" value="1"/>
</dbReference>
<evidence type="ECO:0000256" key="2">
    <source>
        <dbReference type="ARBA" id="ARBA00022448"/>
    </source>
</evidence>
<dbReference type="Pfam" id="PF01061">
    <property type="entry name" value="ABC2_membrane"/>
    <property type="match status" value="1"/>
</dbReference>
<comment type="subcellular location">
    <subcellularLocation>
        <location evidence="1">Membrane</location>
        <topology evidence="1">Multi-pass membrane protein</topology>
    </subcellularLocation>
</comment>
<evidence type="ECO:0000313" key="11">
    <source>
        <dbReference type="Proteomes" id="UP001165122"/>
    </source>
</evidence>
<dbReference type="PANTHER" id="PTHR48041:SF41">
    <property type="entry name" value="ABC TRANSPORTER G FAMILY"/>
    <property type="match status" value="1"/>
</dbReference>